<protein>
    <submittedName>
        <fullName evidence="1">Uncharacterized protein</fullName>
    </submittedName>
</protein>
<reference evidence="1 2" key="1">
    <citation type="submission" date="2013-08" db="EMBL/GenBank/DDBJ databases">
        <authorList>
            <person name="Weinstock G."/>
            <person name="Sodergren E."/>
            <person name="Wylie T."/>
            <person name="Fulton L."/>
            <person name="Fulton R."/>
            <person name="Fronick C."/>
            <person name="O'Laughlin M."/>
            <person name="Godfrey J."/>
            <person name="Miner T."/>
            <person name="Herter B."/>
            <person name="Appelbaum E."/>
            <person name="Cordes M."/>
            <person name="Lek S."/>
            <person name="Wollam A."/>
            <person name="Pepin K.H."/>
            <person name="Palsikar V.B."/>
            <person name="Mitreva M."/>
            <person name="Wilson R.K."/>
        </authorList>
    </citation>
    <scope>NUCLEOTIDE SEQUENCE [LARGE SCALE GENOMIC DNA]</scope>
    <source>
        <strain evidence="1 2">ATCC 12856</strain>
    </source>
</reference>
<gene>
    <name evidence="1" type="ORF">HMPREF0083_01365</name>
</gene>
<evidence type="ECO:0000313" key="2">
    <source>
        <dbReference type="Proteomes" id="UP000016511"/>
    </source>
</evidence>
<keyword evidence="2" id="KW-1185">Reference proteome</keyword>
<dbReference type="EMBL" id="AWSJ01000092">
    <property type="protein sequence ID" value="ERI10460.1"/>
    <property type="molecule type" value="Genomic_DNA"/>
</dbReference>
<dbReference type="AlphaFoldDB" id="U1X658"/>
<sequence length="43" mass="5332">MLLSLWTAAYPFLIKNDFHFLLKSNFFVLKQLFYNYYNLIFFS</sequence>
<comment type="caution">
    <text evidence="1">The sequence shown here is derived from an EMBL/GenBank/DDBJ whole genome shotgun (WGS) entry which is preliminary data.</text>
</comment>
<name>U1X658_ANEAE</name>
<organism evidence="1 2">
    <name type="scientific">Aneurinibacillus aneurinilyticus ATCC 12856</name>
    <dbReference type="NCBI Taxonomy" id="649747"/>
    <lineage>
        <taxon>Bacteria</taxon>
        <taxon>Bacillati</taxon>
        <taxon>Bacillota</taxon>
        <taxon>Bacilli</taxon>
        <taxon>Bacillales</taxon>
        <taxon>Paenibacillaceae</taxon>
        <taxon>Aneurinibacillus group</taxon>
        <taxon>Aneurinibacillus</taxon>
    </lineage>
</organism>
<dbReference type="Proteomes" id="UP000016511">
    <property type="component" value="Unassembled WGS sequence"/>
</dbReference>
<evidence type="ECO:0000313" key="1">
    <source>
        <dbReference type="EMBL" id="ERI10460.1"/>
    </source>
</evidence>
<proteinExistence type="predicted"/>
<dbReference type="PATRIC" id="fig|649747.3.peg.1239"/>
<dbReference type="HOGENOM" id="CLU_3228897_0_0_9"/>
<accession>U1X658</accession>